<dbReference type="InParanoid" id="S2IUT1"/>
<feature type="compositionally biased region" description="Basic and acidic residues" evidence="9">
    <location>
        <begin position="142"/>
        <end position="154"/>
    </location>
</feature>
<dbReference type="OrthoDB" id="8062037at2759"/>
<organism evidence="11 12">
    <name type="scientific">Mucor circinelloides f. circinelloides (strain 1006PhL)</name>
    <name type="common">Mucormycosis agent</name>
    <name type="synonym">Calyptromyces circinelloides</name>
    <dbReference type="NCBI Taxonomy" id="1220926"/>
    <lineage>
        <taxon>Eukaryota</taxon>
        <taxon>Fungi</taxon>
        <taxon>Fungi incertae sedis</taxon>
        <taxon>Mucoromycota</taxon>
        <taxon>Mucoromycotina</taxon>
        <taxon>Mucoromycetes</taxon>
        <taxon>Mucorales</taxon>
        <taxon>Mucorineae</taxon>
        <taxon>Mucoraceae</taxon>
        <taxon>Mucor</taxon>
    </lineage>
</organism>
<dbReference type="Pfam" id="PF13639">
    <property type="entry name" value="zf-RING_2"/>
    <property type="match status" value="1"/>
</dbReference>
<evidence type="ECO:0000256" key="4">
    <source>
        <dbReference type="ARBA" id="ARBA00022723"/>
    </source>
</evidence>
<dbReference type="eggNOG" id="KOG0800">
    <property type="taxonomic scope" value="Eukaryota"/>
</dbReference>
<evidence type="ECO:0000256" key="5">
    <source>
        <dbReference type="ARBA" id="ARBA00022771"/>
    </source>
</evidence>
<dbReference type="SMART" id="SM00184">
    <property type="entry name" value="RING"/>
    <property type="match status" value="1"/>
</dbReference>
<protein>
    <recommendedName>
        <fullName evidence="2">RING-type E3 ubiquitin transferase</fullName>
        <ecNumber evidence="2">2.3.2.27</ecNumber>
    </recommendedName>
</protein>
<dbReference type="EC" id="2.3.2.27" evidence="2"/>
<dbReference type="PROSITE" id="PS50089">
    <property type="entry name" value="ZF_RING_2"/>
    <property type="match status" value="1"/>
</dbReference>
<feature type="compositionally biased region" description="Low complexity" evidence="9">
    <location>
        <begin position="381"/>
        <end position="400"/>
    </location>
</feature>
<dbReference type="VEuPathDB" id="FungiDB:HMPREF1544_12247"/>
<feature type="region of interest" description="Disordered" evidence="9">
    <location>
        <begin position="133"/>
        <end position="155"/>
    </location>
</feature>
<dbReference type="InterPro" id="IPR051834">
    <property type="entry name" value="RING_finger_E3_ligase"/>
</dbReference>
<feature type="region of interest" description="Disordered" evidence="9">
    <location>
        <begin position="90"/>
        <end position="115"/>
    </location>
</feature>
<feature type="compositionally biased region" description="Low complexity" evidence="9">
    <location>
        <begin position="352"/>
        <end position="371"/>
    </location>
</feature>
<feature type="compositionally biased region" description="Basic and acidic residues" evidence="9">
    <location>
        <begin position="95"/>
        <end position="104"/>
    </location>
</feature>
<dbReference type="CDD" id="cd16667">
    <property type="entry name" value="RING-H2_RNF126-like"/>
    <property type="match status" value="1"/>
</dbReference>
<sequence>MSNLLKRQVVHLHSDDDPREFLAGLDQHNTSPNATDSQEARLPLGSSHYFEFNPATGRMNHVSGGGNGNANNHGEMGDDIFQFFTPTPAAARSNTTEDGRERPPTTDGTPSPLGNIVQNLLTNILGQSPDIAAATQNNDGEAGERGDGHNHDGRPMVFFGNMVDGNVRFQSVPAGQTMPGGLPNLGATLAAAAAAANADEHTEDGENTNSGTRNNNEDRRGNHIANLLQFLSDMTGGAFDAGIVGNPNDYVFSQTALDNIITQLMEQNGGHAPPPAPEQVIESLQKRTLTDKEKSQETDCAVCKDQFESHEQVIELPCEHIFHDECIKPWLKLNSTCPVCRHSVLPDQQEQDNNNNDNNNNADSNNGPNDNTPSNATQGETNRSAADENNNNNSNNTNDNGGNGSGRRTPASGFTWVSGGNGNSEPQVASWPLNLSAFPWTEALGRQTNDNTNSNNNNNNNSNNNNNTANTSTSNTTSTATNNANQNNNNPHIDEDLDLDLD</sequence>
<evidence type="ECO:0000256" key="3">
    <source>
        <dbReference type="ARBA" id="ARBA00022679"/>
    </source>
</evidence>
<feature type="compositionally biased region" description="Low complexity" evidence="9">
    <location>
        <begin position="448"/>
        <end position="490"/>
    </location>
</feature>
<comment type="catalytic activity">
    <reaction evidence="1">
        <text>S-ubiquitinyl-[E2 ubiquitin-conjugating enzyme]-L-cysteine + [acceptor protein]-L-lysine = [E2 ubiquitin-conjugating enzyme]-L-cysteine + N(6)-ubiquitinyl-[acceptor protein]-L-lysine.</text>
        <dbReference type="EC" id="2.3.2.27"/>
    </reaction>
</comment>
<evidence type="ECO:0000313" key="12">
    <source>
        <dbReference type="Proteomes" id="UP000014254"/>
    </source>
</evidence>
<dbReference type="PANTHER" id="PTHR45931:SF3">
    <property type="entry name" value="RING ZINC FINGER-CONTAINING PROTEIN"/>
    <property type="match status" value="1"/>
</dbReference>
<evidence type="ECO:0000259" key="10">
    <source>
        <dbReference type="PROSITE" id="PS50089"/>
    </source>
</evidence>
<name>S2IUT1_MUCC1</name>
<evidence type="ECO:0000256" key="7">
    <source>
        <dbReference type="ARBA" id="ARBA00022833"/>
    </source>
</evidence>
<keyword evidence="4" id="KW-0479">Metal-binding</keyword>
<dbReference type="EMBL" id="KE124219">
    <property type="protein sequence ID" value="EPB81049.1"/>
    <property type="molecule type" value="Genomic_DNA"/>
</dbReference>
<proteinExistence type="predicted"/>
<dbReference type="InterPro" id="IPR001841">
    <property type="entry name" value="Znf_RING"/>
</dbReference>
<accession>S2IUT1</accession>
<evidence type="ECO:0000256" key="8">
    <source>
        <dbReference type="PROSITE-ProRule" id="PRU00175"/>
    </source>
</evidence>
<keyword evidence="7" id="KW-0862">Zinc</keyword>
<dbReference type="InterPro" id="IPR013083">
    <property type="entry name" value="Znf_RING/FYVE/PHD"/>
</dbReference>
<feature type="domain" description="RING-type" evidence="10">
    <location>
        <begin position="300"/>
        <end position="341"/>
    </location>
</feature>
<evidence type="ECO:0000256" key="1">
    <source>
        <dbReference type="ARBA" id="ARBA00000900"/>
    </source>
</evidence>
<dbReference type="SUPFAM" id="SSF57850">
    <property type="entry name" value="RING/U-box"/>
    <property type="match status" value="1"/>
</dbReference>
<feature type="region of interest" description="Disordered" evidence="9">
    <location>
        <begin position="347"/>
        <end position="429"/>
    </location>
</feature>
<reference evidence="12" key="1">
    <citation type="submission" date="2013-05" db="EMBL/GenBank/DDBJ databases">
        <title>The Genome sequence of Mucor circinelloides f. circinelloides 1006PhL.</title>
        <authorList>
            <consortium name="The Broad Institute Genomics Platform"/>
            <person name="Cuomo C."/>
            <person name="Earl A."/>
            <person name="Findley K."/>
            <person name="Lee S.C."/>
            <person name="Walker B."/>
            <person name="Young S."/>
            <person name="Zeng Q."/>
            <person name="Gargeya S."/>
            <person name="Fitzgerald M."/>
            <person name="Haas B."/>
            <person name="Abouelleil A."/>
            <person name="Allen A.W."/>
            <person name="Alvarado L."/>
            <person name="Arachchi H.M."/>
            <person name="Berlin A.M."/>
            <person name="Chapman S.B."/>
            <person name="Gainer-Dewar J."/>
            <person name="Goldberg J."/>
            <person name="Griggs A."/>
            <person name="Gujja S."/>
            <person name="Hansen M."/>
            <person name="Howarth C."/>
            <person name="Imamovic A."/>
            <person name="Ireland A."/>
            <person name="Larimer J."/>
            <person name="McCowan C."/>
            <person name="Murphy C."/>
            <person name="Pearson M."/>
            <person name="Poon T.W."/>
            <person name="Priest M."/>
            <person name="Roberts A."/>
            <person name="Saif S."/>
            <person name="Shea T."/>
            <person name="Sisk P."/>
            <person name="Sykes S."/>
            <person name="Wortman J."/>
            <person name="Nusbaum C."/>
            <person name="Birren B."/>
        </authorList>
    </citation>
    <scope>NUCLEOTIDE SEQUENCE [LARGE SCALE GENOMIC DNA]</scope>
    <source>
        <strain evidence="12">1006PhL</strain>
    </source>
</reference>
<dbReference type="Gene3D" id="3.30.40.10">
    <property type="entry name" value="Zinc/RING finger domain, C3HC4 (zinc finger)"/>
    <property type="match status" value="1"/>
</dbReference>
<feature type="compositionally biased region" description="Polar residues" evidence="9">
    <location>
        <begin position="27"/>
        <end position="37"/>
    </location>
</feature>
<feature type="region of interest" description="Disordered" evidence="9">
    <location>
        <begin position="193"/>
        <end position="219"/>
    </location>
</feature>
<evidence type="ECO:0000313" key="11">
    <source>
        <dbReference type="EMBL" id="EPB81049.1"/>
    </source>
</evidence>
<feature type="region of interest" description="Disordered" evidence="9">
    <location>
        <begin position="20"/>
        <end position="39"/>
    </location>
</feature>
<dbReference type="STRING" id="1220926.S2IUT1"/>
<gene>
    <name evidence="11" type="ORF">HMPREF1544_12247</name>
</gene>
<dbReference type="GO" id="GO:0008270">
    <property type="term" value="F:zinc ion binding"/>
    <property type="evidence" value="ECO:0007669"/>
    <property type="project" value="UniProtKB-KW"/>
</dbReference>
<evidence type="ECO:0000256" key="9">
    <source>
        <dbReference type="SAM" id="MobiDB-lite"/>
    </source>
</evidence>
<dbReference type="OMA" id="CNGQFVE"/>
<dbReference type="AlphaFoldDB" id="S2IUT1"/>
<feature type="region of interest" description="Disordered" evidence="9">
    <location>
        <begin position="445"/>
        <end position="502"/>
    </location>
</feature>
<dbReference type="GO" id="GO:0016567">
    <property type="term" value="P:protein ubiquitination"/>
    <property type="evidence" value="ECO:0007669"/>
    <property type="project" value="UniProtKB-ARBA"/>
</dbReference>
<keyword evidence="12" id="KW-1185">Reference proteome</keyword>
<dbReference type="GO" id="GO:0005634">
    <property type="term" value="C:nucleus"/>
    <property type="evidence" value="ECO:0007669"/>
    <property type="project" value="TreeGrafter"/>
</dbReference>
<evidence type="ECO:0000256" key="6">
    <source>
        <dbReference type="ARBA" id="ARBA00022786"/>
    </source>
</evidence>
<keyword evidence="3" id="KW-0808">Transferase</keyword>
<dbReference type="FunFam" id="3.30.40.10:FF:000127">
    <property type="entry name" value="E3 ubiquitin-protein ligase RNF181"/>
    <property type="match status" value="1"/>
</dbReference>
<dbReference type="Proteomes" id="UP000014254">
    <property type="component" value="Unassembled WGS sequence"/>
</dbReference>
<dbReference type="GO" id="GO:0061630">
    <property type="term" value="F:ubiquitin protein ligase activity"/>
    <property type="evidence" value="ECO:0007669"/>
    <property type="project" value="UniProtKB-EC"/>
</dbReference>
<evidence type="ECO:0000256" key="2">
    <source>
        <dbReference type="ARBA" id="ARBA00012483"/>
    </source>
</evidence>
<dbReference type="GO" id="GO:0006511">
    <property type="term" value="P:ubiquitin-dependent protein catabolic process"/>
    <property type="evidence" value="ECO:0007669"/>
    <property type="project" value="TreeGrafter"/>
</dbReference>
<keyword evidence="6" id="KW-0833">Ubl conjugation pathway</keyword>
<dbReference type="PANTHER" id="PTHR45931">
    <property type="entry name" value="SI:CH211-59O9.10"/>
    <property type="match status" value="1"/>
</dbReference>
<keyword evidence="5 8" id="KW-0863">Zinc-finger</keyword>